<organism evidence="2 3">
    <name type="scientific">Ensete ventricosum</name>
    <name type="common">Abyssinian banana</name>
    <name type="synonym">Musa ensete</name>
    <dbReference type="NCBI Taxonomy" id="4639"/>
    <lineage>
        <taxon>Eukaryota</taxon>
        <taxon>Viridiplantae</taxon>
        <taxon>Streptophyta</taxon>
        <taxon>Embryophyta</taxon>
        <taxon>Tracheophyta</taxon>
        <taxon>Spermatophyta</taxon>
        <taxon>Magnoliopsida</taxon>
        <taxon>Liliopsida</taxon>
        <taxon>Zingiberales</taxon>
        <taxon>Musaceae</taxon>
        <taxon>Ensete</taxon>
    </lineage>
</organism>
<accession>A0A426XRU1</accession>
<evidence type="ECO:0000313" key="3">
    <source>
        <dbReference type="Proteomes" id="UP000287651"/>
    </source>
</evidence>
<feature type="compositionally biased region" description="Low complexity" evidence="1">
    <location>
        <begin position="123"/>
        <end position="132"/>
    </location>
</feature>
<evidence type="ECO:0000313" key="2">
    <source>
        <dbReference type="EMBL" id="RRT42170.1"/>
    </source>
</evidence>
<feature type="compositionally biased region" description="Basic and acidic residues" evidence="1">
    <location>
        <begin position="38"/>
        <end position="62"/>
    </location>
</feature>
<sequence length="149" mass="16618">MYRSAHELVHGSLATGQSARYRPASDDTGLFRTPGYNEGRRSVEGEGRRRGHSKKWENRENLNAKSFLDPDLTPPSLDDYDPGGNGKVATRAAKEEIPSSPRLRFCGFFFVVFFAEGRRCLRPSTSSSPFSSNVADEATREEEEATSLR</sequence>
<protein>
    <submittedName>
        <fullName evidence="2">Uncharacterized protein</fullName>
    </submittedName>
</protein>
<reference evidence="2 3" key="1">
    <citation type="journal article" date="2014" name="Agronomy (Basel)">
        <title>A Draft Genome Sequence for Ensete ventricosum, the Drought-Tolerant Tree Against Hunger.</title>
        <authorList>
            <person name="Harrison J."/>
            <person name="Moore K.A."/>
            <person name="Paszkiewicz K."/>
            <person name="Jones T."/>
            <person name="Grant M."/>
            <person name="Ambacheew D."/>
            <person name="Muzemil S."/>
            <person name="Studholme D.J."/>
        </authorList>
    </citation>
    <scope>NUCLEOTIDE SEQUENCE [LARGE SCALE GENOMIC DNA]</scope>
</reference>
<evidence type="ECO:0000256" key="1">
    <source>
        <dbReference type="SAM" id="MobiDB-lite"/>
    </source>
</evidence>
<feature type="region of interest" description="Disordered" evidence="1">
    <location>
        <begin position="1"/>
        <end position="87"/>
    </location>
</feature>
<dbReference type="EMBL" id="AMZH03018022">
    <property type="protein sequence ID" value="RRT42170.1"/>
    <property type="molecule type" value="Genomic_DNA"/>
</dbReference>
<name>A0A426XRU1_ENSVE</name>
<comment type="caution">
    <text evidence="2">The sequence shown here is derived from an EMBL/GenBank/DDBJ whole genome shotgun (WGS) entry which is preliminary data.</text>
</comment>
<feature type="compositionally biased region" description="Acidic residues" evidence="1">
    <location>
        <begin position="139"/>
        <end position="149"/>
    </location>
</feature>
<gene>
    <name evidence="2" type="ORF">B296_00057322</name>
</gene>
<proteinExistence type="predicted"/>
<dbReference type="AlphaFoldDB" id="A0A426XRU1"/>
<feature type="region of interest" description="Disordered" evidence="1">
    <location>
        <begin position="122"/>
        <end position="149"/>
    </location>
</feature>
<dbReference type="Proteomes" id="UP000287651">
    <property type="component" value="Unassembled WGS sequence"/>
</dbReference>